<organism evidence="12 13">
    <name type="scientific">Hanseniaspora guilliermondii</name>
    <dbReference type="NCBI Taxonomy" id="56406"/>
    <lineage>
        <taxon>Eukaryota</taxon>
        <taxon>Fungi</taxon>
        <taxon>Dikarya</taxon>
        <taxon>Ascomycota</taxon>
        <taxon>Saccharomycotina</taxon>
        <taxon>Saccharomycetes</taxon>
        <taxon>Saccharomycodales</taxon>
        <taxon>Saccharomycodaceae</taxon>
        <taxon>Hanseniaspora</taxon>
    </lineage>
</organism>
<dbReference type="Proteomes" id="UP000183365">
    <property type="component" value="Unassembled WGS sequence"/>
</dbReference>
<dbReference type="GO" id="GO:0005737">
    <property type="term" value="C:cytoplasm"/>
    <property type="evidence" value="ECO:0007669"/>
    <property type="project" value="TreeGrafter"/>
</dbReference>
<dbReference type="GO" id="GO:0016567">
    <property type="term" value="P:protein ubiquitination"/>
    <property type="evidence" value="ECO:0007669"/>
    <property type="project" value="UniProtKB-UniRule"/>
</dbReference>
<evidence type="ECO:0000256" key="6">
    <source>
        <dbReference type="ARBA" id="ARBA00022786"/>
    </source>
</evidence>
<keyword evidence="3 10" id="KW-0808">Transferase</keyword>
<dbReference type="GO" id="GO:0000151">
    <property type="term" value="C:ubiquitin ligase complex"/>
    <property type="evidence" value="ECO:0007669"/>
    <property type="project" value="TreeGrafter"/>
</dbReference>
<dbReference type="VEuPathDB" id="FungiDB:HGUI_01994"/>
<comment type="pathway">
    <text evidence="2 10">Protein modification; protein ubiquitination.</text>
</comment>
<accession>A0A1L0B064</accession>
<dbReference type="GO" id="GO:0071596">
    <property type="term" value="P:ubiquitin-dependent protein catabolic process via the N-end rule pathway"/>
    <property type="evidence" value="ECO:0007669"/>
    <property type="project" value="UniProtKB-UniRule"/>
</dbReference>
<evidence type="ECO:0000256" key="4">
    <source>
        <dbReference type="ARBA" id="ARBA00022723"/>
    </source>
</evidence>
<dbReference type="InterPro" id="IPR039164">
    <property type="entry name" value="UBR1-like"/>
</dbReference>
<keyword evidence="5 10" id="KW-0863">Zinc-finger</keyword>
<feature type="domain" description="UBR-type" evidence="11">
    <location>
        <begin position="191"/>
        <end position="264"/>
    </location>
</feature>
<dbReference type="OrthoDB" id="26387at2759"/>
<dbReference type="Pfam" id="PF02207">
    <property type="entry name" value="zf-UBR"/>
    <property type="match status" value="1"/>
</dbReference>
<comment type="similarity">
    <text evidence="8 10">Belongs to the E3 ubiquitin-protein ligase UBR1-like family.</text>
</comment>
<evidence type="ECO:0000256" key="1">
    <source>
        <dbReference type="ARBA" id="ARBA00000900"/>
    </source>
</evidence>
<dbReference type="InterPro" id="IPR055194">
    <property type="entry name" value="UBR1-like_WH"/>
</dbReference>
<evidence type="ECO:0000259" key="11">
    <source>
        <dbReference type="PROSITE" id="PS51157"/>
    </source>
</evidence>
<evidence type="ECO:0000256" key="2">
    <source>
        <dbReference type="ARBA" id="ARBA00004906"/>
    </source>
</evidence>
<comment type="function">
    <text evidence="10">Ubiquitin ligase protein which is a component of the N-end rule pathway. Recognizes and binds to proteins bearing specific N-terminal residues that are destabilizing according to the N-end rule, leading to their ubiquitination and subsequent degradation.</text>
</comment>
<evidence type="ECO:0000256" key="3">
    <source>
        <dbReference type="ARBA" id="ARBA00022679"/>
    </source>
</evidence>
<evidence type="ECO:0000256" key="5">
    <source>
        <dbReference type="ARBA" id="ARBA00022771"/>
    </source>
</evidence>
<dbReference type="Gene3D" id="2.10.110.30">
    <property type="match status" value="1"/>
</dbReference>
<protein>
    <recommendedName>
        <fullName evidence="10">E3 ubiquitin-protein ligase</fullName>
        <ecNumber evidence="10">2.3.2.27</ecNumber>
    </recommendedName>
</protein>
<dbReference type="EMBL" id="FQNF01000031">
    <property type="protein sequence ID" value="SGZ39794.1"/>
    <property type="molecule type" value="Genomic_DNA"/>
</dbReference>
<comment type="catalytic activity">
    <reaction evidence="1 10">
        <text>S-ubiquitinyl-[E2 ubiquitin-conjugating enzyme]-L-cysteine + [acceptor protein]-L-lysine = [E2 ubiquitin-conjugating enzyme]-L-cysteine + N(6)-ubiquitinyl-[acceptor protein]-L-lysine.</text>
        <dbReference type="EC" id="2.3.2.27"/>
    </reaction>
</comment>
<dbReference type="PANTHER" id="PTHR21497">
    <property type="entry name" value="UBIQUITIN LIGASE E3 ALPHA-RELATED"/>
    <property type="match status" value="1"/>
</dbReference>
<dbReference type="InterPro" id="IPR003126">
    <property type="entry name" value="Znf_UBR"/>
</dbReference>
<dbReference type="UniPathway" id="UPA00143"/>
<name>A0A1L0B064_9ASCO</name>
<dbReference type="FunFam" id="2.10.110.30:FF:000002">
    <property type="entry name" value="Putative e3 ubiquitin-protein ligase ubr3"/>
    <property type="match status" value="1"/>
</dbReference>
<evidence type="ECO:0000256" key="10">
    <source>
        <dbReference type="RuleBase" id="RU366018"/>
    </source>
</evidence>
<dbReference type="CDD" id="cd19672">
    <property type="entry name" value="UBR-box_UBR1_like"/>
    <property type="match status" value="1"/>
</dbReference>
<dbReference type="PANTHER" id="PTHR21497:SF26">
    <property type="entry name" value="E3 UBIQUITIN-PROTEIN LIGASE UBR1"/>
    <property type="match status" value="1"/>
</dbReference>
<dbReference type="EC" id="2.3.2.27" evidence="10"/>
<gene>
    <name evidence="12" type="ORF">HGUI_01994</name>
</gene>
<evidence type="ECO:0000256" key="9">
    <source>
        <dbReference type="PROSITE-ProRule" id="PRU00508"/>
    </source>
</evidence>
<keyword evidence="6 10" id="KW-0833">Ubl conjugation pathway</keyword>
<evidence type="ECO:0000313" key="13">
    <source>
        <dbReference type="Proteomes" id="UP000183365"/>
    </source>
</evidence>
<evidence type="ECO:0000256" key="7">
    <source>
        <dbReference type="ARBA" id="ARBA00022833"/>
    </source>
</evidence>
<evidence type="ECO:0000313" key="12">
    <source>
        <dbReference type="EMBL" id="SGZ39794.1"/>
    </source>
</evidence>
<keyword evidence="4 10" id="KW-0479">Metal-binding</keyword>
<dbReference type="SMART" id="SM00396">
    <property type="entry name" value="ZnF_UBR1"/>
    <property type="match status" value="1"/>
</dbReference>
<dbReference type="PROSITE" id="PS51157">
    <property type="entry name" value="ZF_UBR"/>
    <property type="match status" value="1"/>
</dbReference>
<dbReference type="Pfam" id="PF22960">
    <property type="entry name" value="WHD_UBR1"/>
    <property type="match status" value="1"/>
</dbReference>
<feature type="zinc finger region" description="UBR-type" evidence="9">
    <location>
        <begin position="191"/>
        <end position="264"/>
    </location>
</feature>
<keyword evidence="13" id="KW-1185">Reference proteome</keyword>
<sequence>MNAHNETPTSHSIPIKLKNRTDQTINFLKEAGLNIKSCESIDDIAFYTHIMELLGTDAFLFLLCTDNDETKILSDGQALDVNPYDKLLPCLGLSMTDNRRGLQIMGSNEKVNIDILNILNFGTSDAWISWINQLVQKPECSTLTHLLSKQADPKISLTEDILILNKTLENFNPEKYEKYKHFVIDESHKGRNCGKGFDLGQPIYRCQECGMDDTCVLCFRCFNPDDHINHNVMVLSTNEKTSGICDCGDHDAWKKNLNCKADCYSPDYESDPKYKDDCEYFQNQKSYYEYLIGACLDYFIEVFKSDHLLLPYLNLDFSKDFTPKVLEDTAALSIKTDELSKNMHSGYFLVLFNDEYHTFSHVDAVLCDLGFDAIESSYMSTSIDTKGFAVIYGPNTFEFLYPMAKDFEEQQFTVKILTWNALVQMQLCSGVIAGIKSSLSIKNPIFQKQFRLALADALTRQSNVSIEKVSRTICPSYICNSSFYDMYHKRNKNIADSDIKIELSSDLSHECKCEYKGHESVGHYNPITNTYRENPPTSRLQSILLFDVKLWKIFRHDVAQLYLSVLASDDLYKNIIADQYADIYASLVDIVAYLDREPQLTLMKECTTQMFSNRSIVDHLSSNDGLSKIIWTAATIFDDFCAENDGFFLFKKPVVFNASKGFHVAFKQSLYALETILANVGDLEKVFKPDCLFGIFCLLQRFNGAYKLRRKKGEHVLREDQFFITYVEYTMSLYTVIDNINKLLNDSPFSSMLEEGLLMFLAHFKDVKFETIDYKLENGQTMEILAKLPHLDRVSYMNPLHTLLGTMLTYYPFEKISTLLDNESHLMKITEDPMMTLSLYSQASVGLWVRNGLSVVHQLQFYRDQLRSSAYLIDIYLNQLALMLNPLRGIASFFYKWGFLDASKLEFKNKNDEYDDKNDLMLNNMISMLYLMISERNKFLPASGKQREEELFRANIVYVLLNAPIKYSYFSELFNDHPLYHTLDDVLNEVAEYQAPKGMHGEGTFSLKKRLYDEIDMISVFGSGSGGFTTVESVSKVIGAKKDDGFVIEPKLREYEDLQEGVLKFSSFADEHVFTNCLEQCLSIATATLSVDLSLSVLHLIHGIILDNRMFTNDKNFIPNSLKTNKIYNNIFKLGYLCDTNKFVKSKAIKVLRLFMSSEGSYITEHLRASFFVENLEEKLDELTGRRKSVINDQEASVAQKKLLIKKRQDALLSKFKKNQEIFLKMQNDEGLVSDNDYDMDHDEEKTIICSSCQETNDDDIFVVPCFVDNTPAIRPLNVNCDFGNKWKNSRNDGSNFYIPSASTSSGCDYGFDKAVISCNHPIHFYCLKKYLRQSGQQLFEDYLPYFCCPVCQSLSNLVVPMFDNHLPKETDEPVDLFSDKLIPEGSIKLSHDDKKLKMVNDHIMHQFFQRSPYDNSRLSAEERSTVDNNYSMFALSNALANSVSMLEVSTRLSDEPYLDFLNFNERHYKTLKLLGEAIASYRENNLHLGYNYFASNNIANANRAFQYVVDRYFLSEDSLETSLIFAFNQVYEKSFYLVAAKMENAERLNTKCDIDKLFDLKQFNHLRPQMLDLVFLRDDYVQKFKGHHTKAYDVLFGDRTNYFYSSLNEKIRGNKHLNLNERFELLKSMCYTLALGQFKVLLRKTVIFMKMLNQYGGKNVADIDLINGQRVNDGTDPSIFEDDDERYCDYLIGKISNGKYTSIAEFVFEGKAFCHHERPMVRGFKIKDTKQLLSLGDYTKQSKCSLNSCYYAKFYFNFFVGEDTGLIKLLDLKHFLNDYLIRKKETEFNPYTSDHGSVNLLVNSINYHICLDCGGEIFNESDVEAVEPDILATTGIKRHYTNKCRALYSTLRRINTLLLNPVTNHVRSVMVYQMMNAIDDNMMNYGEATSPYLNKYGESTVDAIKANSTPVMLNKERYDMLNQKWLNLEILGDEIRHNGGDVLDTLNHFALMQLNMKEVNEVELYSLYLESDDLAYTNLYHFLGNTITTTSFEIRQLMFYEYLYRDVIIAEKLKFQKWLFDGMMDINTMMEFEESFMRSSLAFLLHTRIVYANNNQTYIKKFDSRAYYNSPEEATFETMVRTGDFSKYKALYNEPFNMMILRDFYQCFSLDE</sequence>
<reference evidence="13" key="1">
    <citation type="submission" date="2016-11" db="EMBL/GenBank/DDBJ databases">
        <authorList>
            <person name="Guldener U."/>
        </authorList>
    </citation>
    <scope>NUCLEOTIDE SEQUENCE [LARGE SCALE GENOMIC DNA]</scope>
</reference>
<proteinExistence type="inferred from homology"/>
<dbReference type="GO" id="GO:0061630">
    <property type="term" value="F:ubiquitin protein ligase activity"/>
    <property type="evidence" value="ECO:0007669"/>
    <property type="project" value="UniProtKB-UniRule"/>
</dbReference>
<keyword evidence="7 10" id="KW-0862">Zinc</keyword>
<evidence type="ECO:0000256" key="8">
    <source>
        <dbReference type="ARBA" id="ARBA00046341"/>
    </source>
</evidence>
<dbReference type="GO" id="GO:0008270">
    <property type="term" value="F:zinc ion binding"/>
    <property type="evidence" value="ECO:0007669"/>
    <property type="project" value="UniProtKB-UniRule"/>
</dbReference>